<name>A0A2S2R9L5_9HEMI</name>
<dbReference type="OrthoDB" id="6598476at2759"/>
<dbReference type="PANTHER" id="PTHR46289">
    <property type="entry name" value="52 KDA REPRESSOR OF THE INHIBITOR OF THE PROTEIN KINASE-LIKE PROTEIN-RELATED"/>
    <property type="match status" value="1"/>
</dbReference>
<accession>A0A2S2R9L5</accession>
<evidence type="ECO:0000313" key="2">
    <source>
        <dbReference type="EMBL" id="MBY86689.1"/>
    </source>
</evidence>
<proteinExistence type="predicted"/>
<dbReference type="GO" id="GO:0046983">
    <property type="term" value="F:protein dimerization activity"/>
    <property type="evidence" value="ECO:0007669"/>
    <property type="project" value="InterPro"/>
</dbReference>
<dbReference type="InterPro" id="IPR052958">
    <property type="entry name" value="IFN-induced_PKR_regulator"/>
</dbReference>
<feature type="domain" description="HAT C-terminal dimerisation" evidence="1">
    <location>
        <begin position="219"/>
        <end position="277"/>
    </location>
</feature>
<dbReference type="InterPro" id="IPR008906">
    <property type="entry name" value="HATC_C_dom"/>
</dbReference>
<reference evidence="2" key="1">
    <citation type="submission" date="2018-04" db="EMBL/GenBank/DDBJ databases">
        <title>Transcriptome assembly of Sipha flava.</title>
        <authorList>
            <person name="Scully E.D."/>
            <person name="Geib S.M."/>
            <person name="Palmer N.A."/>
            <person name="Koch K."/>
            <person name="Bradshaw J."/>
            <person name="Heng-Moss T."/>
            <person name="Sarath G."/>
        </authorList>
    </citation>
    <scope>NUCLEOTIDE SEQUENCE</scope>
</reference>
<gene>
    <name evidence="2" type="primary">ZMYM1_91</name>
    <name evidence="2" type="ORF">g.90511</name>
</gene>
<protein>
    <submittedName>
        <fullName evidence="2">Zinc finger MYM-type protein 1</fullName>
    </submittedName>
</protein>
<organism evidence="2">
    <name type="scientific">Sipha flava</name>
    <name type="common">yellow sugarcane aphid</name>
    <dbReference type="NCBI Taxonomy" id="143950"/>
    <lineage>
        <taxon>Eukaryota</taxon>
        <taxon>Metazoa</taxon>
        <taxon>Ecdysozoa</taxon>
        <taxon>Arthropoda</taxon>
        <taxon>Hexapoda</taxon>
        <taxon>Insecta</taxon>
        <taxon>Pterygota</taxon>
        <taxon>Neoptera</taxon>
        <taxon>Paraneoptera</taxon>
        <taxon>Hemiptera</taxon>
        <taxon>Sternorrhyncha</taxon>
        <taxon>Aphidomorpha</taxon>
        <taxon>Aphidoidea</taxon>
        <taxon>Aphididae</taxon>
        <taxon>Sipha</taxon>
    </lineage>
</organism>
<dbReference type="AlphaFoldDB" id="A0A2S2R9L5"/>
<evidence type="ECO:0000259" key="1">
    <source>
        <dbReference type="Pfam" id="PF05699"/>
    </source>
</evidence>
<dbReference type="PANTHER" id="PTHR46289:SF19">
    <property type="entry name" value="ZINC FINGER MYM-TYPE CONTAINING 1"/>
    <property type="match status" value="1"/>
</dbReference>
<dbReference type="EMBL" id="GGMS01017486">
    <property type="protein sequence ID" value="MBY86689.1"/>
    <property type="molecule type" value="Transcribed_RNA"/>
</dbReference>
<dbReference type="Pfam" id="PF05699">
    <property type="entry name" value="Dimer_Tnp_hAT"/>
    <property type="match status" value="1"/>
</dbReference>
<sequence>MILLTSHKSDEKIVSKSLKNSMESFEFVLMICLWENILRSTQCVSKMLQSKKINIQSACTFLDQAYQSISNLRDNFKDILNTAELICSKWNIPTDFKTKRQAFAKHYFDEVDGDRRLNTTKDNFKVKVFFPIIDTVLFQIRRRFEGLYEVASTFSFLNPSSLKENNEADIIKASYDFAVKYDIDISSDFTRQVLSFKSIINQIELPNILSMANYIIDNDLSSSFPDIITACSIFLTIPVTVASAERSFSKLKLVKNYLRNTISQERLNNISILNIERERTEELNIDQIINNFANRKARKKNFKI</sequence>